<dbReference type="EMBL" id="MHIM01000028">
    <property type="protein sequence ID" value="OGY51928.1"/>
    <property type="molecule type" value="Genomic_DNA"/>
</dbReference>
<keyword evidence="1" id="KW-0808">Transferase</keyword>
<dbReference type="GO" id="GO:0009103">
    <property type="term" value="P:lipopolysaccharide biosynthetic process"/>
    <property type="evidence" value="ECO:0007669"/>
    <property type="project" value="TreeGrafter"/>
</dbReference>
<reference evidence="4 5" key="1">
    <citation type="journal article" date="2016" name="Nat. Commun.">
        <title>Thousands of microbial genomes shed light on interconnected biogeochemical processes in an aquifer system.</title>
        <authorList>
            <person name="Anantharaman K."/>
            <person name="Brown C.T."/>
            <person name="Hug L.A."/>
            <person name="Sharon I."/>
            <person name="Castelle C.J."/>
            <person name="Probst A.J."/>
            <person name="Thomas B.C."/>
            <person name="Singh A."/>
            <person name="Wilkins M.J."/>
            <person name="Karaoz U."/>
            <person name="Brodie E.L."/>
            <person name="Williams K.H."/>
            <person name="Hubbard S.S."/>
            <person name="Banfield J.F."/>
        </authorList>
    </citation>
    <scope>NUCLEOTIDE SEQUENCE [LARGE SCALE GENOMIC DNA]</scope>
</reference>
<dbReference type="PANTHER" id="PTHR46401:SF2">
    <property type="entry name" value="GLYCOSYLTRANSFERASE WBBK-RELATED"/>
    <property type="match status" value="1"/>
</dbReference>
<dbReference type="PANTHER" id="PTHR46401">
    <property type="entry name" value="GLYCOSYLTRANSFERASE WBBK-RELATED"/>
    <property type="match status" value="1"/>
</dbReference>
<dbReference type="Pfam" id="PF00534">
    <property type="entry name" value="Glycos_transf_1"/>
    <property type="match status" value="1"/>
</dbReference>
<dbReference type="CDD" id="cd03809">
    <property type="entry name" value="GT4_MtfB-like"/>
    <property type="match status" value="1"/>
</dbReference>
<evidence type="ECO:0000259" key="3">
    <source>
        <dbReference type="Pfam" id="PF13439"/>
    </source>
</evidence>
<dbReference type="Gene3D" id="3.40.50.2000">
    <property type="entry name" value="Glycogen Phosphorylase B"/>
    <property type="match status" value="2"/>
</dbReference>
<dbReference type="AlphaFoldDB" id="A0A1G1YHU1"/>
<accession>A0A1G1YHU1</accession>
<comment type="caution">
    <text evidence="4">The sequence shown here is derived from an EMBL/GenBank/DDBJ whole genome shotgun (WGS) entry which is preliminary data.</text>
</comment>
<organism evidence="4 5">
    <name type="scientific">Candidatus Buchananbacteria bacterium RIFCSPLOWO2_01_FULL_39_33</name>
    <dbReference type="NCBI Taxonomy" id="1797543"/>
    <lineage>
        <taxon>Bacteria</taxon>
        <taxon>Candidatus Buchananiibacteriota</taxon>
    </lineage>
</organism>
<gene>
    <name evidence="4" type="ORF">A3A02_01285</name>
</gene>
<dbReference type="GO" id="GO:0016757">
    <property type="term" value="F:glycosyltransferase activity"/>
    <property type="evidence" value="ECO:0007669"/>
    <property type="project" value="InterPro"/>
</dbReference>
<dbReference type="InterPro" id="IPR028098">
    <property type="entry name" value="Glyco_trans_4-like_N"/>
</dbReference>
<sequence length="427" mass="48710">MRIGIDCRTILNPAGGERAGVGHYTYYLVKNLLALDRKNDYVLFFDSRLKDVEEFKKYKNAIIRFFPFYQYKKYLPLIYSQLLISAVLNRENLDIFHSPANVIPFYYSKKSVITVHDLAIYKFPEFFPKTFLSRQAFSTKILVPKSLAQASQIIAVSKNTKKDIIEEFGLAEEKIEVVYEGVTTNQEICANVANWENVFKKYGIKEKFILFLGTIEPRKNIVSLIRAFRNARLVYDSPLKDYQLIIAGGSGWNDQPIYQAITDANASILGIKERRTGLERRSGLNNWPGIKGELPKERRQKEERRKNQPVKYIGYVSPSDKLTLLCKTQCFVFPSLYEGFGLPVLEAMSLGVATITSNSSSLPEITGSEGAILVNPNKESEISDALLQIVTDEGLRELLTIKAREKSRQFSWKKCVKETLSVYNSLK</sequence>
<evidence type="ECO:0000259" key="2">
    <source>
        <dbReference type="Pfam" id="PF00534"/>
    </source>
</evidence>
<evidence type="ECO:0008006" key="6">
    <source>
        <dbReference type="Google" id="ProtNLM"/>
    </source>
</evidence>
<feature type="domain" description="Glycosyl transferase family 1" evidence="2">
    <location>
        <begin position="293"/>
        <end position="405"/>
    </location>
</feature>
<dbReference type="Proteomes" id="UP000177376">
    <property type="component" value="Unassembled WGS sequence"/>
</dbReference>
<dbReference type="SUPFAM" id="SSF53756">
    <property type="entry name" value="UDP-Glycosyltransferase/glycogen phosphorylase"/>
    <property type="match status" value="1"/>
</dbReference>
<proteinExistence type="predicted"/>
<dbReference type="InterPro" id="IPR001296">
    <property type="entry name" value="Glyco_trans_1"/>
</dbReference>
<protein>
    <recommendedName>
        <fullName evidence="6">Glycosyl transferase family 1 domain-containing protein</fullName>
    </recommendedName>
</protein>
<dbReference type="Pfam" id="PF13439">
    <property type="entry name" value="Glyco_transf_4"/>
    <property type="match status" value="1"/>
</dbReference>
<feature type="domain" description="Glycosyltransferase subfamily 4-like N-terminal" evidence="3">
    <location>
        <begin position="20"/>
        <end position="185"/>
    </location>
</feature>
<evidence type="ECO:0000256" key="1">
    <source>
        <dbReference type="ARBA" id="ARBA00022679"/>
    </source>
</evidence>
<evidence type="ECO:0000313" key="4">
    <source>
        <dbReference type="EMBL" id="OGY51928.1"/>
    </source>
</evidence>
<name>A0A1G1YHU1_9BACT</name>
<evidence type="ECO:0000313" key="5">
    <source>
        <dbReference type="Proteomes" id="UP000177376"/>
    </source>
</evidence>